<dbReference type="GeneID" id="28983865"/>
<reference evidence="2 3" key="1">
    <citation type="submission" date="2015-03" db="EMBL/GenBank/DDBJ databases">
        <title>Genomics and transcriptomics of the oil-accumulating basidiomycete yeast T. oleaginosus allow insights into substrate utilization and the diverse evolutionary trajectories of mating systems in fungi.</title>
        <authorList>
            <consortium name="DOE Joint Genome Institute"/>
            <person name="Kourist R."/>
            <person name="Kracht O."/>
            <person name="Bracharz F."/>
            <person name="Lipzen A."/>
            <person name="Nolan M."/>
            <person name="Ohm R."/>
            <person name="Grigoriev I."/>
            <person name="Sun S."/>
            <person name="Heitman J."/>
            <person name="Bruck T."/>
            <person name="Nowrousian M."/>
        </authorList>
    </citation>
    <scope>NUCLEOTIDE SEQUENCE [LARGE SCALE GENOMIC DNA]</scope>
    <source>
        <strain evidence="2 3">IBC0246</strain>
    </source>
</reference>
<dbReference type="RefSeq" id="XP_018278538.1">
    <property type="nucleotide sequence ID" value="XM_018423262.1"/>
</dbReference>
<feature type="region of interest" description="Disordered" evidence="1">
    <location>
        <begin position="178"/>
        <end position="251"/>
    </location>
</feature>
<sequence>MPNNTQDLENWTGAKHKHRSLVPREWMAAADEQAAQRHVAPAAAAIYTPAAILDDTHQAKRKGSFRASVRGLFKDDTSPGPSLAIGWGDAATIRSGPLDSAPLCGTQSSSLASTSHQPTTHAHNPSPNVAADRATDEQMPLHPTEPKKRWIARFERRMERIDVSLERLSQRIAPGLVKITKKPTQDTHAPPCAVPQGPDINLFHHRPDPQARHDQRSCDSNPKDVVPRQNTSHLTPPPEPNESHSRASSSPFVLTTDHATDLNGHLTSPFAPEEPHVPELPSHAQLLEDTESHTDADEHSGSDLEGLTAITEMTELPTISEGSFDPDATSTPRALAPRTSRNKGW</sequence>
<keyword evidence="3" id="KW-1185">Reference proteome</keyword>
<feature type="region of interest" description="Disordered" evidence="1">
    <location>
        <begin position="98"/>
        <end position="145"/>
    </location>
</feature>
<dbReference type="Proteomes" id="UP000053611">
    <property type="component" value="Unassembled WGS sequence"/>
</dbReference>
<feature type="region of interest" description="Disordered" evidence="1">
    <location>
        <begin position="283"/>
        <end position="345"/>
    </location>
</feature>
<protein>
    <submittedName>
        <fullName evidence="2">Uncharacterized protein</fullName>
    </submittedName>
</protein>
<dbReference type="AlphaFoldDB" id="A0A0J0XLS7"/>
<feature type="compositionally biased region" description="Basic and acidic residues" evidence="1">
    <location>
        <begin position="290"/>
        <end position="302"/>
    </location>
</feature>
<feature type="compositionally biased region" description="Basic and acidic residues" evidence="1">
    <location>
        <begin position="205"/>
        <end position="226"/>
    </location>
</feature>
<feature type="region of interest" description="Disordered" evidence="1">
    <location>
        <begin position="259"/>
        <end position="278"/>
    </location>
</feature>
<dbReference type="EMBL" id="KQ087209">
    <property type="protein sequence ID" value="KLT42047.1"/>
    <property type="molecule type" value="Genomic_DNA"/>
</dbReference>
<proteinExistence type="predicted"/>
<evidence type="ECO:0000256" key="1">
    <source>
        <dbReference type="SAM" id="MobiDB-lite"/>
    </source>
</evidence>
<gene>
    <name evidence="2" type="ORF">CC85DRAFT_285812</name>
</gene>
<evidence type="ECO:0000313" key="3">
    <source>
        <dbReference type="Proteomes" id="UP000053611"/>
    </source>
</evidence>
<organism evidence="2 3">
    <name type="scientific">Cutaneotrichosporon oleaginosum</name>
    <dbReference type="NCBI Taxonomy" id="879819"/>
    <lineage>
        <taxon>Eukaryota</taxon>
        <taxon>Fungi</taxon>
        <taxon>Dikarya</taxon>
        <taxon>Basidiomycota</taxon>
        <taxon>Agaricomycotina</taxon>
        <taxon>Tremellomycetes</taxon>
        <taxon>Trichosporonales</taxon>
        <taxon>Trichosporonaceae</taxon>
        <taxon>Cutaneotrichosporon</taxon>
    </lineage>
</organism>
<name>A0A0J0XLS7_9TREE</name>
<evidence type="ECO:0000313" key="2">
    <source>
        <dbReference type="EMBL" id="KLT42047.1"/>
    </source>
</evidence>
<feature type="compositionally biased region" description="Polar residues" evidence="1">
    <location>
        <begin position="105"/>
        <end position="127"/>
    </location>
</feature>
<accession>A0A0J0XLS7</accession>